<evidence type="ECO:0000313" key="4">
    <source>
        <dbReference type="Proteomes" id="UP001432222"/>
    </source>
</evidence>
<dbReference type="EMBL" id="CP108110">
    <property type="protein sequence ID" value="WUQ85862.1"/>
    <property type="molecule type" value="Genomic_DNA"/>
</dbReference>
<reference evidence="3" key="1">
    <citation type="submission" date="2022-10" db="EMBL/GenBank/DDBJ databases">
        <title>The complete genomes of actinobacterial strains from the NBC collection.</title>
        <authorList>
            <person name="Joergensen T.S."/>
            <person name="Alvarez Arevalo M."/>
            <person name="Sterndorff E.B."/>
            <person name="Faurdal D."/>
            <person name="Vuksanovic O."/>
            <person name="Mourched A.-S."/>
            <person name="Charusanti P."/>
            <person name="Shaw S."/>
            <person name="Blin K."/>
            <person name="Weber T."/>
        </authorList>
    </citation>
    <scope>NUCLEOTIDE SEQUENCE</scope>
    <source>
        <strain evidence="3">NBC_00222</strain>
    </source>
</reference>
<feature type="region of interest" description="Disordered" evidence="1">
    <location>
        <begin position="236"/>
        <end position="279"/>
    </location>
</feature>
<keyword evidence="2" id="KW-0812">Transmembrane</keyword>
<evidence type="ECO:0008006" key="5">
    <source>
        <dbReference type="Google" id="ProtNLM"/>
    </source>
</evidence>
<dbReference type="RefSeq" id="WP_328956541.1">
    <property type="nucleotide sequence ID" value="NZ_CP108110.1"/>
</dbReference>
<accession>A0ABZ1U7B1</accession>
<dbReference type="Proteomes" id="UP001432222">
    <property type="component" value="Chromosome"/>
</dbReference>
<feature type="compositionally biased region" description="Pro residues" evidence="1">
    <location>
        <begin position="264"/>
        <end position="279"/>
    </location>
</feature>
<organism evidence="3 4">
    <name type="scientific">Kitasatospora purpeofusca</name>
    <dbReference type="NCBI Taxonomy" id="67352"/>
    <lineage>
        <taxon>Bacteria</taxon>
        <taxon>Bacillati</taxon>
        <taxon>Actinomycetota</taxon>
        <taxon>Actinomycetes</taxon>
        <taxon>Kitasatosporales</taxon>
        <taxon>Streptomycetaceae</taxon>
        <taxon>Kitasatospora</taxon>
    </lineage>
</organism>
<name>A0ABZ1U7B1_9ACTN</name>
<gene>
    <name evidence="3" type="ORF">OHA16_24565</name>
</gene>
<keyword evidence="4" id="KW-1185">Reference proteome</keyword>
<feature type="compositionally biased region" description="Low complexity" evidence="1">
    <location>
        <begin position="245"/>
        <end position="263"/>
    </location>
</feature>
<keyword evidence="2" id="KW-0472">Membrane</keyword>
<evidence type="ECO:0000313" key="3">
    <source>
        <dbReference type="EMBL" id="WUQ85862.1"/>
    </source>
</evidence>
<protein>
    <recommendedName>
        <fullName evidence="5">Secreted protein</fullName>
    </recommendedName>
</protein>
<proteinExistence type="predicted"/>
<evidence type="ECO:0000256" key="2">
    <source>
        <dbReference type="SAM" id="Phobius"/>
    </source>
</evidence>
<keyword evidence="2" id="KW-1133">Transmembrane helix</keyword>
<feature type="transmembrane region" description="Helical" evidence="2">
    <location>
        <begin position="6"/>
        <end position="24"/>
    </location>
</feature>
<evidence type="ECO:0000256" key="1">
    <source>
        <dbReference type="SAM" id="MobiDB-lite"/>
    </source>
</evidence>
<sequence>MTDSLLNLLLGLAASAISAVLGWLGQSLRRRRRLERTRDFLGLPAGSECLIVVNRSIGTGAHPRTVTRRDAYALMELAALVKECGAHTDLVAHDAAPRGLGAKTEFCFGGPVSNERMAAHLAWGLPGVVISNHRVAPDNTITIGGRSYAADLEAGEYVLLARLATPGHGRPVFLISGQTGIANHAGVRHLVAHHRRLVRRYGTDGTFALLLKVVNPGAYGPDVVEQIADVTTLALERAPTPPGGPDTTAGTTPGTAPAVAPAAAPAPTPGPAPASAPTP</sequence>